<feature type="transmembrane region" description="Helical" evidence="6">
    <location>
        <begin position="12"/>
        <end position="30"/>
    </location>
</feature>
<evidence type="ECO:0000313" key="9">
    <source>
        <dbReference type="Proteomes" id="UP000563523"/>
    </source>
</evidence>
<dbReference type="PIRSF" id="PIRSF006483">
    <property type="entry name" value="Membrane_protein_YitT"/>
    <property type="match status" value="1"/>
</dbReference>
<reference evidence="8 9" key="1">
    <citation type="submission" date="2020-06" db="EMBL/GenBank/DDBJ databases">
        <authorList>
            <person name="Kang J."/>
        </authorList>
    </citation>
    <scope>NUCLEOTIDE SEQUENCE [LARGE SCALE GENOMIC DNA]</scope>
    <source>
        <strain evidence="8 9">DCY120</strain>
    </source>
</reference>
<dbReference type="RefSeq" id="WP_176943030.1">
    <property type="nucleotide sequence ID" value="NZ_JABZEC010000006.1"/>
</dbReference>
<dbReference type="Pfam" id="PF02588">
    <property type="entry name" value="YitT_membrane"/>
    <property type="match status" value="1"/>
</dbReference>
<feature type="transmembrane region" description="Helical" evidence="6">
    <location>
        <begin position="81"/>
        <end position="100"/>
    </location>
</feature>
<feature type="transmembrane region" description="Helical" evidence="6">
    <location>
        <begin position="50"/>
        <end position="74"/>
    </location>
</feature>
<dbReference type="InterPro" id="IPR003740">
    <property type="entry name" value="YitT"/>
</dbReference>
<dbReference type="EMBL" id="JABZEC010000006">
    <property type="protein sequence ID" value="NVY96864.1"/>
    <property type="molecule type" value="Genomic_DNA"/>
</dbReference>
<organism evidence="8 9">
    <name type="scientific">Bombilactobacillus apium</name>
    <dbReference type="NCBI Taxonomy" id="2675299"/>
    <lineage>
        <taxon>Bacteria</taxon>
        <taxon>Bacillati</taxon>
        <taxon>Bacillota</taxon>
        <taxon>Bacilli</taxon>
        <taxon>Lactobacillales</taxon>
        <taxon>Lactobacillaceae</taxon>
        <taxon>Bombilactobacillus</taxon>
    </lineage>
</organism>
<evidence type="ECO:0000259" key="7">
    <source>
        <dbReference type="Pfam" id="PF10035"/>
    </source>
</evidence>
<feature type="transmembrane region" description="Helical" evidence="6">
    <location>
        <begin position="148"/>
        <end position="166"/>
    </location>
</feature>
<gene>
    <name evidence="8" type="ORF">HU830_06835</name>
</gene>
<evidence type="ECO:0000256" key="1">
    <source>
        <dbReference type="ARBA" id="ARBA00004651"/>
    </source>
</evidence>
<comment type="caution">
    <text evidence="8">The sequence shown here is derived from an EMBL/GenBank/DDBJ whole genome shotgun (WGS) entry which is preliminary data.</text>
</comment>
<dbReference type="GO" id="GO:0005886">
    <property type="term" value="C:plasma membrane"/>
    <property type="evidence" value="ECO:0007669"/>
    <property type="project" value="UniProtKB-SubCell"/>
</dbReference>
<dbReference type="PANTHER" id="PTHR33545">
    <property type="entry name" value="UPF0750 MEMBRANE PROTEIN YITT-RELATED"/>
    <property type="match status" value="1"/>
</dbReference>
<dbReference type="Proteomes" id="UP000563523">
    <property type="component" value="Unassembled WGS sequence"/>
</dbReference>
<dbReference type="PANTHER" id="PTHR33545:SF9">
    <property type="entry name" value="UPF0750 MEMBRANE PROTEIN YITE"/>
    <property type="match status" value="1"/>
</dbReference>
<accession>A0A850QYE8</accession>
<keyword evidence="4 6" id="KW-1133">Transmembrane helix</keyword>
<comment type="subcellular location">
    <subcellularLocation>
        <location evidence="1">Cell membrane</location>
        <topology evidence="1">Multi-pass membrane protein</topology>
    </subcellularLocation>
</comment>
<feature type="transmembrane region" description="Helical" evidence="6">
    <location>
        <begin position="172"/>
        <end position="189"/>
    </location>
</feature>
<dbReference type="Gene3D" id="3.30.70.120">
    <property type="match status" value="1"/>
</dbReference>
<dbReference type="AlphaFoldDB" id="A0A850QYE8"/>
<feature type="transmembrane region" description="Helical" evidence="6">
    <location>
        <begin position="106"/>
        <end position="127"/>
    </location>
</feature>
<keyword evidence="5 6" id="KW-0472">Membrane</keyword>
<dbReference type="InterPro" id="IPR019264">
    <property type="entry name" value="DUF2179"/>
</dbReference>
<evidence type="ECO:0000256" key="2">
    <source>
        <dbReference type="ARBA" id="ARBA00022475"/>
    </source>
</evidence>
<dbReference type="CDD" id="cd16380">
    <property type="entry name" value="YitT_C"/>
    <property type="match status" value="1"/>
</dbReference>
<dbReference type="InterPro" id="IPR015867">
    <property type="entry name" value="N-reg_PII/ATP_PRibTrfase_C"/>
</dbReference>
<protein>
    <submittedName>
        <fullName evidence="8">YitT family protein</fullName>
    </submittedName>
</protein>
<sequence length="278" mass="30517">MNTSSFKNLTRLIEILIGLELIALSVSMFFEPHAIAAGGATGIAILVQELFKLPLAVTLLIFNIFMLILALIFLDRVATAKITFGSFVLPIFLALTPNTMIIKNPLLSDIIGSILFGLGLSMLYRVGSSSGGTTVPPMILNKLFHIRNANSLFAIDGIVCLGNIFVSGFEQFFLALLSVGISTIVLNYIQTGLDKKLVVYIMSETQMEAIKKALDKQIDTGSTVFDVRGGHSNRPKEMLMLVTETQEYRNILNIIYKIDQNAFILTDSVAEVHNGSFY</sequence>
<evidence type="ECO:0000256" key="3">
    <source>
        <dbReference type="ARBA" id="ARBA00022692"/>
    </source>
</evidence>
<evidence type="ECO:0000256" key="4">
    <source>
        <dbReference type="ARBA" id="ARBA00022989"/>
    </source>
</evidence>
<feature type="domain" description="DUF2179" evidence="7">
    <location>
        <begin position="221"/>
        <end position="273"/>
    </location>
</feature>
<evidence type="ECO:0000256" key="6">
    <source>
        <dbReference type="SAM" id="Phobius"/>
    </source>
</evidence>
<evidence type="ECO:0000313" key="8">
    <source>
        <dbReference type="EMBL" id="NVY96864.1"/>
    </source>
</evidence>
<keyword evidence="3 6" id="KW-0812">Transmembrane</keyword>
<keyword evidence="2" id="KW-1003">Cell membrane</keyword>
<keyword evidence="9" id="KW-1185">Reference proteome</keyword>
<name>A0A850QYE8_9LACO</name>
<evidence type="ECO:0000256" key="5">
    <source>
        <dbReference type="ARBA" id="ARBA00023136"/>
    </source>
</evidence>
<dbReference type="Pfam" id="PF10035">
    <property type="entry name" value="DUF2179"/>
    <property type="match status" value="1"/>
</dbReference>
<dbReference type="InterPro" id="IPR051461">
    <property type="entry name" value="UPF0750_membrane"/>
</dbReference>
<proteinExistence type="predicted"/>